<protein>
    <submittedName>
        <fullName evidence="4">Uncharacterized protein</fullName>
    </submittedName>
</protein>
<accession>A0AA38XPT0</accession>
<feature type="chain" id="PRO_5041261470" evidence="3">
    <location>
        <begin position="25"/>
        <end position="386"/>
    </location>
</feature>
<name>A0AA38XPT0_9EURO</name>
<dbReference type="AlphaFoldDB" id="A0AA38XPT0"/>
<gene>
    <name evidence="4" type="ORF">H2200_000942</name>
</gene>
<evidence type="ECO:0000313" key="5">
    <source>
        <dbReference type="Proteomes" id="UP001172673"/>
    </source>
</evidence>
<feature type="transmembrane region" description="Helical" evidence="2">
    <location>
        <begin position="151"/>
        <end position="172"/>
    </location>
</feature>
<organism evidence="4 5">
    <name type="scientific">Cladophialophora chaetospira</name>
    <dbReference type="NCBI Taxonomy" id="386627"/>
    <lineage>
        <taxon>Eukaryota</taxon>
        <taxon>Fungi</taxon>
        <taxon>Dikarya</taxon>
        <taxon>Ascomycota</taxon>
        <taxon>Pezizomycotina</taxon>
        <taxon>Eurotiomycetes</taxon>
        <taxon>Chaetothyriomycetidae</taxon>
        <taxon>Chaetothyriales</taxon>
        <taxon>Herpotrichiellaceae</taxon>
        <taxon>Cladophialophora</taxon>
    </lineage>
</organism>
<keyword evidence="3" id="KW-0732">Signal</keyword>
<feature type="region of interest" description="Disordered" evidence="1">
    <location>
        <begin position="343"/>
        <end position="386"/>
    </location>
</feature>
<keyword evidence="2" id="KW-0812">Transmembrane</keyword>
<evidence type="ECO:0000256" key="1">
    <source>
        <dbReference type="SAM" id="MobiDB-lite"/>
    </source>
</evidence>
<keyword evidence="5" id="KW-1185">Reference proteome</keyword>
<feature type="signal peptide" evidence="3">
    <location>
        <begin position="1"/>
        <end position="24"/>
    </location>
</feature>
<dbReference type="Proteomes" id="UP001172673">
    <property type="component" value="Unassembled WGS sequence"/>
</dbReference>
<feature type="region of interest" description="Disordered" evidence="1">
    <location>
        <begin position="246"/>
        <end position="273"/>
    </location>
</feature>
<keyword evidence="2" id="KW-0472">Membrane</keyword>
<proteinExistence type="predicted"/>
<keyword evidence="2" id="KW-1133">Transmembrane helix</keyword>
<comment type="caution">
    <text evidence="4">The sequence shown here is derived from an EMBL/GenBank/DDBJ whole genome shotgun (WGS) entry which is preliminary data.</text>
</comment>
<evidence type="ECO:0000256" key="2">
    <source>
        <dbReference type="SAM" id="Phobius"/>
    </source>
</evidence>
<evidence type="ECO:0000256" key="3">
    <source>
        <dbReference type="SAM" id="SignalP"/>
    </source>
</evidence>
<dbReference type="EMBL" id="JAPDRK010000001">
    <property type="protein sequence ID" value="KAJ9617221.1"/>
    <property type="molecule type" value="Genomic_DNA"/>
</dbReference>
<reference evidence="4" key="1">
    <citation type="submission" date="2022-10" db="EMBL/GenBank/DDBJ databases">
        <title>Culturing micro-colonial fungi from biological soil crusts in the Mojave desert and describing Neophaeococcomyces mojavensis, and introducing the new genera and species Taxawa tesnikishii.</title>
        <authorList>
            <person name="Kurbessoian T."/>
            <person name="Stajich J.E."/>
        </authorList>
    </citation>
    <scope>NUCLEOTIDE SEQUENCE</scope>
    <source>
        <strain evidence="4">TK_41</strain>
    </source>
</reference>
<sequence>MESTSTSTSLTGLLASVLAGDATSTPPTAAEIISSLDNVNPNSTGSPVAAFSVYWPTGTPNSDAGSLTTTSGEDSADATATSGVVSITTSLDPAGYPAIATATGTTFSTSLIGSSVVATSAAPPNSTASANSTGPAAIFGHGHFGHGPGPAAIAVPMVVGTLLTLMVLTLLWRKYHPDSFHKILDAIPGLGCFARWRKTREKNKQVRRMRSLGILTGDNHGDDAPGSIGATTYHRHLKKFEDDAARAREKRSMDTPTRTPASPYTPGRKSKRTTSITALPKFGSPWKSPKPKASSEVFDTLILTASPARSTGPRVHGPYNRTYDKAETGSLASWEEKWHAFGKEERKSDSTANSVTPLHNGIGNGMQKTVGPEDESGPGQSWRKLV</sequence>
<evidence type="ECO:0000313" key="4">
    <source>
        <dbReference type="EMBL" id="KAJ9617221.1"/>
    </source>
</evidence>